<keyword evidence="2" id="KW-1185">Reference proteome</keyword>
<dbReference type="SUPFAM" id="SSF51182">
    <property type="entry name" value="RmlC-like cupins"/>
    <property type="match status" value="1"/>
</dbReference>
<dbReference type="InterPro" id="IPR014710">
    <property type="entry name" value="RmlC-like_jellyroll"/>
</dbReference>
<protein>
    <submittedName>
        <fullName evidence="1">Cupin domain-containing protein</fullName>
    </submittedName>
</protein>
<accession>A0A6M8HMT8</accession>
<dbReference type="InterPro" id="IPR011051">
    <property type="entry name" value="RmlC_Cupin_sf"/>
</dbReference>
<dbReference type="Gene3D" id="2.60.120.10">
    <property type="entry name" value="Jelly Rolls"/>
    <property type="match status" value="1"/>
</dbReference>
<dbReference type="Proteomes" id="UP000500767">
    <property type="component" value="Chromosome"/>
</dbReference>
<dbReference type="CDD" id="cd02209">
    <property type="entry name" value="cupin_XRE_C"/>
    <property type="match status" value="1"/>
</dbReference>
<dbReference type="KEGG" id="lck:HN018_05770"/>
<proteinExistence type="predicted"/>
<dbReference type="RefSeq" id="WP_172443459.1">
    <property type="nucleotide sequence ID" value="NZ_CP053708.1"/>
</dbReference>
<evidence type="ECO:0000313" key="2">
    <source>
        <dbReference type="Proteomes" id="UP000500767"/>
    </source>
</evidence>
<sequence>MTSRERDSHVSLPVLSGSIELEIADRRLTSFEGDCAFLDAHIVHRLRSCDERSAAALVIIARHP</sequence>
<dbReference type="AlphaFoldDB" id="A0A6M8HMT8"/>
<gene>
    <name evidence="1" type="ORF">HN018_05770</name>
</gene>
<name>A0A6M8HMT8_9PROT</name>
<reference evidence="1 2" key="1">
    <citation type="journal article" date="2014" name="World J. Microbiol. Biotechnol.">
        <title>Biodiversity and physiological characteristics of Antarctic and Arctic lichens-associated bacteria.</title>
        <authorList>
            <person name="Lee Y.M."/>
            <person name="Kim E.H."/>
            <person name="Lee H.K."/>
            <person name="Hong S.G."/>
        </authorList>
    </citation>
    <scope>NUCLEOTIDE SEQUENCE [LARGE SCALE GENOMIC DNA]</scope>
    <source>
        <strain evidence="1 2">PAMC 26569</strain>
    </source>
</reference>
<organism evidence="1 2">
    <name type="scientific">Lichenicola cladoniae</name>
    <dbReference type="NCBI Taxonomy" id="1484109"/>
    <lineage>
        <taxon>Bacteria</taxon>
        <taxon>Pseudomonadati</taxon>
        <taxon>Pseudomonadota</taxon>
        <taxon>Alphaproteobacteria</taxon>
        <taxon>Acetobacterales</taxon>
        <taxon>Acetobacteraceae</taxon>
        <taxon>Lichenicola</taxon>
    </lineage>
</organism>
<dbReference type="EMBL" id="CP053708">
    <property type="protein sequence ID" value="QKE89620.1"/>
    <property type="molecule type" value="Genomic_DNA"/>
</dbReference>
<evidence type="ECO:0000313" key="1">
    <source>
        <dbReference type="EMBL" id="QKE89620.1"/>
    </source>
</evidence>